<dbReference type="InterPro" id="IPR036322">
    <property type="entry name" value="WD40_repeat_dom_sf"/>
</dbReference>
<accession>A0A6U3A785</accession>
<protein>
    <submittedName>
        <fullName evidence="5">Uncharacterized protein</fullName>
    </submittedName>
</protein>
<evidence type="ECO:0000256" key="3">
    <source>
        <dbReference type="PROSITE-ProRule" id="PRU00221"/>
    </source>
</evidence>
<evidence type="ECO:0000313" key="5">
    <source>
        <dbReference type="EMBL" id="CAD9961241.1"/>
    </source>
</evidence>
<name>A0A6U3A785_9STRA</name>
<gene>
    <name evidence="4" type="ORF">APAL1065_LOCUS9989</name>
    <name evidence="5" type="ORF">APAL1065_LOCUS9990</name>
</gene>
<organism evidence="5">
    <name type="scientific">Entomoneis paludosa</name>
    <dbReference type="NCBI Taxonomy" id="265537"/>
    <lineage>
        <taxon>Eukaryota</taxon>
        <taxon>Sar</taxon>
        <taxon>Stramenopiles</taxon>
        <taxon>Ochrophyta</taxon>
        <taxon>Bacillariophyta</taxon>
        <taxon>Bacillariophyceae</taxon>
        <taxon>Bacillariophycidae</taxon>
        <taxon>Entomoneidaceae</taxon>
        <taxon>Entomoneis</taxon>
    </lineage>
</organism>
<dbReference type="AlphaFoldDB" id="A0A6U3A785"/>
<dbReference type="Gene3D" id="2.130.10.10">
    <property type="entry name" value="YVTN repeat-like/Quinoprotein amine dehydrogenase"/>
    <property type="match status" value="1"/>
</dbReference>
<dbReference type="Pfam" id="PF00400">
    <property type="entry name" value="WD40"/>
    <property type="match status" value="1"/>
</dbReference>
<dbReference type="SUPFAM" id="SSF50978">
    <property type="entry name" value="WD40 repeat-like"/>
    <property type="match status" value="1"/>
</dbReference>
<dbReference type="PROSITE" id="PS50082">
    <property type="entry name" value="WD_REPEATS_2"/>
    <property type="match status" value="1"/>
</dbReference>
<feature type="repeat" description="WD" evidence="3">
    <location>
        <begin position="114"/>
        <end position="148"/>
    </location>
</feature>
<keyword evidence="2" id="KW-0677">Repeat</keyword>
<dbReference type="EMBL" id="HBHT01015006">
    <property type="protein sequence ID" value="CAD9961239.1"/>
    <property type="molecule type" value="Transcribed_RNA"/>
</dbReference>
<dbReference type="SMART" id="SM00320">
    <property type="entry name" value="WD40"/>
    <property type="match status" value="2"/>
</dbReference>
<dbReference type="InterPro" id="IPR015943">
    <property type="entry name" value="WD40/YVTN_repeat-like_dom_sf"/>
</dbReference>
<dbReference type="EMBL" id="HBHT01015007">
    <property type="protein sequence ID" value="CAD9961241.1"/>
    <property type="molecule type" value="Transcribed_RNA"/>
</dbReference>
<keyword evidence="1 3" id="KW-0853">WD repeat</keyword>
<sequence length="205" mass="22388">MNLPGKAFTMDTHESRVVVGCSGRRTCLLDIRRSVVEEDASTLWTADSVLEAESSQKHQMRCVRFFPDGQSIAVGSVEGRVAVESVVPTSAAADTMQKMYAFKCHREGDLVYPVNCIDFHPKFGTFATGGCDGSVVTWDGENRKRLTSFKVPTSVAAISFNNDGSQMAVASSYTFEDGEREHPRDEIYVRTMLDSECAPKAVGAA</sequence>
<reference evidence="5" key="1">
    <citation type="submission" date="2021-01" db="EMBL/GenBank/DDBJ databases">
        <authorList>
            <person name="Corre E."/>
            <person name="Pelletier E."/>
            <person name="Niang G."/>
            <person name="Scheremetjew M."/>
            <person name="Finn R."/>
            <person name="Kale V."/>
            <person name="Holt S."/>
            <person name="Cochrane G."/>
            <person name="Meng A."/>
            <person name="Brown T."/>
            <person name="Cohen L."/>
        </authorList>
    </citation>
    <scope>NUCLEOTIDE SEQUENCE</scope>
    <source>
        <strain evidence="5">CCMP125</strain>
    </source>
</reference>
<evidence type="ECO:0000313" key="4">
    <source>
        <dbReference type="EMBL" id="CAD9961239.1"/>
    </source>
</evidence>
<dbReference type="PANTHER" id="PTHR10971">
    <property type="entry name" value="MRNA EXPORT FACTOR AND BUB3"/>
    <property type="match status" value="1"/>
</dbReference>
<evidence type="ECO:0000256" key="1">
    <source>
        <dbReference type="ARBA" id="ARBA00022574"/>
    </source>
</evidence>
<proteinExistence type="predicted"/>
<evidence type="ECO:0000256" key="2">
    <source>
        <dbReference type="ARBA" id="ARBA00022737"/>
    </source>
</evidence>
<dbReference type="InterPro" id="IPR001680">
    <property type="entry name" value="WD40_rpt"/>
</dbReference>